<organism evidence="1">
    <name type="scientific">Schistocephalus solidus</name>
    <name type="common">Tapeworm</name>
    <dbReference type="NCBI Taxonomy" id="70667"/>
    <lineage>
        <taxon>Eukaryota</taxon>
        <taxon>Metazoa</taxon>
        <taxon>Spiralia</taxon>
        <taxon>Lophotrochozoa</taxon>
        <taxon>Platyhelminthes</taxon>
        <taxon>Cestoda</taxon>
        <taxon>Eucestoda</taxon>
        <taxon>Diphyllobothriidea</taxon>
        <taxon>Diphyllobothriidae</taxon>
        <taxon>Schistocephalus</taxon>
    </lineage>
</organism>
<dbReference type="Gene3D" id="3.60.10.10">
    <property type="entry name" value="Endonuclease/exonuclease/phosphatase"/>
    <property type="match status" value="1"/>
</dbReference>
<protein>
    <submittedName>
        <fullName evidence="1">Endo/exonuclease/phosphatase domain-containing protein</fullName>
    </submittedName>
</protein>
<dbReference type="WBParaSite" id="SSLN_0000922801-mRNA-1">
    <property type="protein sequence ID" value="SSLN_0000922801-mRNA-1"/>
    <property type="gene ID" value="SSLN_0000922801"/>
</dbReference>
<dbReference type="AlphaFoldDB" id="A0A183SXD9"/>
<reference evidence="1" key="1">
    <citation type="submission" date="2016-06" db="UniProtKB">
        <authorList>
            <consortium name="WormBaseParasite"/>
        </authorList>
    </citation>
    <scope>IDENTIFICATION</scope>
</reference>
<dbReference type="InterPro" id="IPR027124">
    <property type="entry name" value="Swc5/CFDP1/2"/>
</dbReference>
<accession>A0A183SXD9</accession>
<name>A0A183SXD9_SCHSO</name>
<evidence type="ECO:0000313" key="1">
    <source>
        <dbReference type="WBParaSite" id="SSLN_0000922801-mRNA-1"/>
    </source>
</evidence>
<dbReference type="PANTHER" id="PTHR23227:SF84">
    <property type="entry name" value="ENDONUCLEASE_EXONUCLEASE_PHOSPHATASE DOMAIN-CONTAINING PROTEIN"/>
    <property type="match status" value="1"/>
</dbReference>
<proteinExistence type="predicted"/>
<sequence>LNAGVAFAIRNDIVGRLPCLSQGTNDHLMSLRLPFRGDMFTTIISAYAPPITSCDAGNDKFYEKMHALLATVLKEDKLTVLRDFNARVGTGHAAWQGVLGSHGLGSCNDNGLLHLRTCAKHRLLLTNTFFRLPTREMTTNQITEKLEDLHAPDNKGTVETRGCQLRNFVQFTALEVLGRARRQHQDWFDDSDADISNLLAEKNELHIAYMDIRNEATKAAFFRYRRLVQQWLRELQDV</sequence>
<dbReference type="PANTHER" id="PTHR23227">
    <property type="entry name" value="BUCENTAUR RELATED"/>
    <property type="match status" value="1"/>
</dbReference>
<dbReference type="InterPro" id="IPR036691">
    <property type="entry name" value="Endo/exonu/phosph_ase_sf"/>
</dbReference>